<keyword evidence="3" id="KW-1185">Reference proteome</keyword>
<name>A0A183NFW7_9TREM</name>
<dbReference type="EMBL" id="UZAL01001027">
    <property type="protein sequence ID" value="VDO74685.1"/>
    <property type="molecule type" value="Genomic_DNA"/>
</dbReference>
<sequence>MDKKAAVSTRPTRAEKAKAQAEYTEVHKQVKRSIRTDKRKYVEDLAMTEDKAAREGNVRQLYDTSKKLADSHLNDQRKKDAKPRDQEVEFCKERLCTDQTSTLRIIVD</sequence>
<protein>
    <submittedName>
        <fullName evidence="2">Uncharacterized protein</fullName>
    </submittedName>
</protein>
<evidence type="ECO:0000313" key="2">
    <source>
        <dbReference type="EMBL" id="VDO74685.1"/>
    </source>
</evidence>
<feature type="region of interest" description="Disordered" evidence="1">
    <location>
        <begin position="1"/>
        <end position="21"/>
    </location>
</feature>
<evidence type="ECO:0000256" key="1">
    <source>
        <dbReference type="SAM" id="MobiDB-lite"/>
    </source>
</evidence>
<accession>A0A183NFW7</accession>
<reference evidence="2 3" key="1">
    <citation type="submission" date="2018-11" db="EMBL/GenBank/DDBJ databases">
        <authorList>
            <consortium name="Pathogen Informatics"/>
        </authorList>
    </citation>
    <scope>NUCLEOTIDE SEQUENCE [LARGE SCALE GENOMIC DNA]</scope>
    <source>
        <strain>Denwood</strain>
        <strain evidence="3">Zambia</strain>
    </source>
</reference>
<feature type="compositionally biased region" description="Basic and acidic residues" evidence="1">
    <location>
        <begin position="12"/>
        <end position="21"/>
    </location>
</feature>
<gene>
    <name evidence="2" type="ORF">SMTD_LOCUS1003</name>
</gene>
<evidence type="ECO:0000313" key="3">
    <source>
        <dbReference type="Proteomes" id="UP000269396"/>
    </source>
</evidence>
<dbReference type="Proteomes" id="UP000269396">
    <property type="component" value="Unassembled WGS sequence"/>
</dbReference>
<proteinExistence type="predicted"/>
<dbReference type="AlphaFoldDB" id="A0A183NFW7"/>
<organism evidence="2 3">
    <name type="scientific">Schistosoma mattheei</name>
    <dbReference type="NCBI Taxonomy" id="31246"/>
    <lineage>
        <taxon>Eukaryota</taxon>
        <taxon>Metazoa</taxon>
        <taxon>Spiralia</taxon>
        <taxon>Lophotrochozoa</taxon>
        <taxon>Platyhelminthes</taxon>
        <taxon>Trematoda</taxon>
        <taxon>Digenea</taxon>
        <taxon>Strigeidida</taxon>
        <taxon>Schistosomatoidea</taxon>
        <taxon>Schistosomatidae</taxon>
        <taxon>Schistosoma</taxon>
    </lineage>
</organism>